<dbReference type="InterPro" id="IPR011006">
    <property type="entry name" value="CheY-like_superfamily"/>
</dbReference>
<comment type="cofactor">
    <cofactor evidence="1">
        <name>Mg(2+)</name>
        <dbReference type="ChEBI" id="CHEBI:18420"/>
    </cofactor>
</comment>
<organism evidence="8 9">
    <name type="scientific">Pseudomonas donghuensis</name>
    <dbReference type="NCBI Taxonomy" id="1163398"/>
    <lineage>
        <taxon>Bacteria</taxon>
        <taxon>Pseudomonadati</taxon>
        <taxon>Pseudomonadota</taxon>
        <taxon>Gammaproteobacteria</taxon>
        <taxon>Pseudomonadales</taxon>
        <taxon>Pseudomonadaceae</taxon>
        <taxon>Pseudomonas</taxon>
    </lineage>
</organism>
<reference evidence="8 9" key="2">
    <citation type="journal article" date="2016" name="Front. Microbiol.">
        <title>When Genome-Based Approach Meets the 'Old but Good': Revealing Genes Involved in the Antibacterial Activity of Pseudomonas sp. P482 against Soft Rot Pathogens.</title>
        <authorList>
            <person name="Krzyzanowska D.M."/>
            <person name="Ossowicki A."/>
            <person name="Rajewska M."/>
            <person name="Maciag T."/>
            <person name="Jablonska M."/>
            <person name="Obuchowski M."/>
            <person name="Heeb S."/>
            <person name="Jafra S."/>
        </authorList>
    </citation>
    <scope>NUCLEOTIDE SEQUENCE [LARGE SCALE GENOMIC DNA]</scope>
    <source>
        <strain evidence="8 9">P482</strain>
    </source>
</reference>
<dbReference type="SMART" id="SM00267">
    <property type="entry name" value="GGDEF"/>
    <property type="match status" value="1"/>
</dbReference>
<name>A0AAP0XBA7_9PSED</name>
<feature type="domain" description="EAL" evidence="6">
    <location>
        <begin position="487"/>
        <end position="741"/>
    </location>
</feature>
<dbReference type="InterPro" id="IPR000700">
    <property type="entry name" value="PAS-assoc_C"/>
</dbReference>
<proteinExistence type="predicted"/>
<dbReference type="KEGG" id="pdw:BV82_5147"/>
<dbReference type="Gene3D" id="3.30.450.20">
    <property type="entry name" value="PAS domain"/>
    <property type="match status" value="1"/>
</dbReference>
<dbReference type="EMBL" id="CP071706">
    <property type="protein sequence ID" value="KDN96938.1"/>
    <property type="molecule type" value="Genomic_DNA"/>
</dbReference>
<gene>
    <name evidence="8" type="ORF">BV82_5147</name>
</gene>
<dbReference type="InterPro" id="IPR043128">
    <property type="entry name" value="Rev_trsase/Diguanyl_cyclase"/>
</dbReference>
<dbReference type="PANTHER" id="PTHR44757">
    <property type="entry name" value="DIGUANYLATE CYCLASE DGCP"/>
    <property type="match status" value="1"/>
</dbReference>
<feature type="domain" description="Response regulatory" evidence="4">
    <location>
        <begin position="11"/>
        <end position="158"/>
    </location>
</feature>
<dbReference type="RefSeq" id="WP_010220138.1">
    <property type="nucleotide sequence ID" value="NZ_AJJP01000155.1"/>
</dbReference>
<evidence type="ECO:0000256" key="3">
    <source>
        <dbReference type="PROSITE-ProRule" id="PRU00169"/>
    </source>
</evidence>
<dbReference type="InterPro" id="IPR035919">
    <property type="entry name" value="EAL_sf"/>
</dbReference>
<dbReference type="NCBIfam" id="TIGR00229">
    <property type="entry name" value="sensory_box"/>
    <property type="match status" value="1"/>
</dbReference>
<accession>A0AAP0XBA7</accession>
<evidence type="ECO:0000259" key="7">
    <source>
        <dbReference type="PROSITE" id="PS50887"/>
    </source>
</evidence>
<dbReference type="SUPFAM" id="SSF55073">
    <property type="entry name" value="Nucleotide cyclase"/>
    <property type="match status" value="1"/>
</dbReference>
<dbReference type="InterPro" id="IPR035965">
    <property type="entry name" value="PAS-like_dom_sf"/>
</dbReference>
<dbReference type="InterPro" id="IPR029787">
    <property type="entry name" value="Nucleotide_cyclase"/>
</dbReference>
<dbReference type="PROSITE" id="PS50113">
    <property type="entry name" value="PAC"/>
    <property type="match status" value="1"/>
</dbReference>
<dbReference type="InterPro" id="IPR052155">
    <property type="entry name" value="Biofilm_reg_signaling"/>
</dbReference>
<dbReference type="InterPro" id="IPR000014">
    <property type="entry name" value="PAS"/>
</dbReference>
<dbReference type="SUPFAM" id="SSF52172">
    <property type="entry name" value="CheY-like"/>
    <property type="match status" value="1"/>
</dbReference>
<dbReference type="SMART" id="SM00086">
    <property type="entry name" value="PAC"/>
    <property type="match status" value="1"/>
</dbReference>
<evidence type="ECO:0000313" key="8">
    <source>
        <dbReference type="EMBL" id="KDN96938.1"/>
    </source>
</evidence>
<dbReference type="Pfam" id="PF00990">
    <property type="entry name" value="GGDEF"/>
    <property type="match status" value="1"/>
</dbReference>
<dbReference type="InterPro" id="IPR001789">
    <property type="entry name" value="Sig_transdc_resp-reg_receiver"/>
</dbReference>
<comment type="subcellular location">
    <subcellularLocation>
        <location evidence="2">Cell inner membrane</location>
    </subcellularLocation>
</comment>
<dbReference type="GeneID" id="98283542"/>
<dbReference type="SUPFAM" id="SSF55785">
    <property type="entry name" value="PYP-like sensor domain (PAS domain)"/>
    <property type="match status" value="1"/>
</dbReference>
<evidence type="ECO:0000259" key="5">
    <source>
        <dbReference type="PROSITE" id="PS50113"/>
    </source>
</evidence>
<dbReference type="InterPro" id="IPR013655">
    <property type="entry name" value="PAS_fold_3"/>
</dbReference>
<dbReference type="CDD" id="cd01948">
    <property type="entry name" value="EAL"/>
    <property type="match status" value="1"/>
</dbReference>
<dbReference type="NCBIfam" id="TIGR00254">
    <property type="entry name" value="GGDEF"/>
    <property type="match status" value="1"/>
</dbReference>
<keyword evidence="9" id="KW-1185">Reference proteome</keyword>
<dbReference type="PROSITE" id="PS50883">
    <property type="entry name" value="EAL"/>
    <property type="match status" value="1"/>
</dbReference>
<dbReference type="InterPro" id="IPR001610">
    <property type="entry name" value="PAC"/>
</dbReference>
<dbReference type="Gene3D" id="3.20.20.450">
    <property type="entry name" value="EAL domain"/>
    <property type="match status" value="1"/>
</dbReference>
<reference evidence="8 9" key="1">
    <citation type="journal article" date="2014" name="Genome Announc.">
        <title>Genome Sequence of Pseudomonas sp. Strain P482, a Tomato Rhizosphere Isolate with Broad-Spectrum Antimicrobial Activity.</title>
        <authorList>
            <person name="Krzyzanowska D.M."/>
            <person name="Ossowicki A."/>
            <person name="Jafra S."/>
        </authorList>
    </citation>
    <scope>NUCLEOTIDE SEQUENCE [LARGE SCALE GENOMIC DNA]</scope>
    <source>
        <strain evidence="8 9">P482</strain>
    </source>
</reference>
<dbReference type="Pfam" id="PF08447">
    <property type="entry name" value="PAS_3"/>
    <property type="match status" value="1"/>
</dbReference>
<evidence type="ECO:0000256" key="1">
    <source>
        <dbReference type="ARBA" id="ARBA00001946"/>
    </source>
</evidence>
<dbReference type="GO" id="GO:0000160">
    <property type="term" value="P:phosphorelay signal transduction system"/>
    <property type="evidence" value="ECO:0007669"/>
    <property type="project" value="InterPro"/>
</dbReference>
<dbReference type="SMART" id="SM00052">
    <property type="entry name" value="EAL"/>
    <property type="match status" value="1"/>
</dbReference>
<dbReference type="Gene3D" id="3.40.50.2300">
    <property type="match status" value="1"/>
</dbReference>
<dbReference type="Proteomes" id="UP000027121">
    <property type="component" value="Chromosome"/>
</dbReference>
<feature type="modified residue" description="4-aspartylphosphate" evidence="3">
    <location>
        <position position="89"/>
    </location>
</feature>
<evidence type="ECO:0000256" key="2">
    <source>
        <dbReference type="ARBA" id="ARBA00004533"/>
    </source>
</evidence>
<feature type="domain" description="GGDEF" evidence="7">
    <location>
        <begin position="345"/>
        <end position="478"/>
    </location>
</feature>
<feature type="domain" description="PAC" evidence="5">
    <location>
        <begin position="261"/>
        <end position="313"/>
    </location>
</feature>
<dbReference type="FunFam" id="3.30.70.270:FF:000001">
    <property type="entry name" value="Diguanylate cyclase domain protein"/>
    <property type="match status" value="1"/>
</dbReference>
<dbReference type="Gene3D" id="3.30.70.270">
    <property type="match status" value="1"/>
</dbReference>
<sequence>MSQPLTDINRRILIVDDTPSIHEDFRKILGGGSSAFDALGETEYALFGATPTAPAQPFVLDSAFQGEQALAKVEAALDAQAPYAMAFIDMRMPPGWDGLQTIARLWQVDPKLQVALCTAYSDYSWEDIAGQLDLGDRLLILKKPFDAIEIRQMASTLTVKWQMTEQAELKTERLEQAVEARTRELADANIIVQNSPTILYRLRGEPPFALMYISHNITKFGHSATQLVGSADWASTLVHADDLGKLDEAMVRVLDRDAAAASIEFRLRTADGGLRWVENRYIPVRNAQGQLVEIEGIILDITERRLAEENLALMARTDGLTGLANRATLIERLHQAFAAARRGAAPFAMFYLDLDHFKRINDTLGHPIGDLLLQEAARRISACTRENDVVARLGGDEFAIVQLDVDEPTHCAALAGKVRDALAQPYQLDNNAVRLSTSIGISLYSHQCLSADSLLAQADMALYRAKEKGRNQFQFHSEEITREVTERVTLANDLKQALERDELQLQFLPEVDLSNGKVLGMAARVRWLHPERGWLAPEVFMPAAEKTGVSIALGHWLLDQACRQMRQWHDLGIAPPLIALKVSLTQLKSGADLIYDVLRTTARWSLCPWELRFDVTEATLAQTKWTHNDILPRLCELGVTIAIDNFGSEYSSFDYLKTYRVNHLKLAPQLLDSASNDPDCAQTLRAIINFARDVGIGIITDRQALPQVPDGLGSEPAQPLGHTLSQCLDSAQALALLKLDSAQLMQVKR</sequence>
<evidence type="ECO:0000259" key="4">
    <source>
        <dbReference type="PROSITE" id="PS50110"/>
    </source>
</evidence>
<keyword evidence="3" id="KW-0597">Phosphoprotein</keyword>
<dbReference type="PROSITE" id="PS50110">
    <property type="entry name" value="RESPONSE_REGULATORY"/>
    <property type="match status" value="1"/>
</dbReference>
<evidence type="ECO:0000259" key="6">
    <source>
        <dbReference type="PROSITE" id="PS50883"/>
    </source>
</evidence>
<dbReference type="CDD" id="cd00130">
    <property type="entry name" value="PAS"/>
    <property type="match status" value="1"/>
</dbReference>
<dbReference type="InterPro" id="IPR001633">
    <property type="entry name" value="EAL_dom"/>
</dbReference>
<evidence type="ECO:0000313" key="9">
    <source>
        <dbReference type="Proteomes" id="UP000027121"/>
    </source>
</evidence>
<dbReference type="PANTHER" id="PTHR44757:SF2">
    <property type="entry name" value="BIOFILM ARCHITECTURE MAINTENANCE PROTEIN MBAA"/>
    <property type="match status" value="1"/>
</dbReference>
<dbReference type="CDD" id="cd01949">
    <property type="entry name" value="GGDEF"/>
    <property type="match status" value="1"/>
</dbReference>
<dbReference type="InterPro" id="IPR000160">
    <property type="entry name" value="GGDEF_dom"/>
</dbReference>
<dbReference type="GO" id="GO:0003824">
    <property type="term" value="F:catalytic activity"/>
    <property type="evidence" value="ECO:0007669"/>
    <property type="project" value="UniProtKB-ARBA"/>
</dbReference>
<dbReference type="SUPFAM" id="SSF141868">
    <property type="entry name" value="EAL domain-like"/>
    <property type="match status" value="1"/>
</dbReference>
<dbReference type="PROSITE" id="PS50887">
    <property type="entry name" value="GGDEF"/>
    <property type="match status" value="1"/>
</dbReference>
<dbReference type="Pfam" id="PF00563">
    <property type="entry name" value="EAL"/>
    <property type="match status" value="1"/>
</dbReference>
<protein>
    <submittedName>
        <fullName evidence="8">Diguanylate cyclase</fullName>
    </submittedName>
</protein>
<dbReference type="GO" id="GO:0005886">
    <property type="term" value="C:plasma membrane"/>
    <property type="evidence" value="ECO:0007669"/>
    <property type="project" value="UniProtKB-SubCell"/>
</dbReference>
<dbReference type="AlphaFoldDB" id="A0AAP0XBA7"/>